<dbReference type="PANTHER" id="PTHR30055:SF234">
    <property type="entry name" value="HTH-TYPE TRANSCRIPTIONAL REGULATOR BETI"/>
    <property type="match status" value="1"/>
</dbReference>
<reference evidence="6 7" key="1">
    <citation type="submission" date="2018-11" db="EMBL/GenBank/DDBJ databases">
        <title>Sequencing the genomes of 1000 actinobacteria strains.</title>
        <authorList>
            <person name="Klenk H.-P."/>
        </authorList>
    </citation>
    <scope>NUCLEOTIDE SEQUENCE [LARGE SCALE GENOMIC DNA]</scope>
    <source>
        <strain evidence="6 7">DSM 44348</strain>
    </source>
</reference>
<dbReference type="InterPro" id="IPR001647">
    <property type="entry name" value="HTH_TetR"/>
</dbReference>
<accession>A0A3N2H585</accession>
<dbReference type="PRINTS" id="PR00455">
    <property type="entry name" value="HTHTETR"/>
</dbReference>
<dbReference type="GO" id="GO:0000976">
    <property type="term" value="F:transcription cis-regulatory region binding"/>
    <property type="evidence" value="ECO:0007669"/>
    <property type="project" value="TreeGrafter"/>
</dbReference>
<dbReference type="GeneID" id="301847770"/>
<evidence type="ECO:0000256" key="1">
    <source>
        <dbReference type="ARBA" id="ARBA00023015"/>
    </source>
</evidence>
<keyword evidence="7" id="KW-1185">Reference proteome</keyword>
<dbReference type="InterPro" id="IPR023772">
    <property type="entry name" value="DNA-bd_HTH_TetR-type_CS"/>
</dbReference>
<feature type="domain" description="HTH tetR-type" evidence="5">
    <location>
        <begin position="15"/>
        <end position="75"/>
    </location>
</feature>
<proteinExistence type="predicted"/>
<dbReference type="Pfam" id="PF00440">
    <property type="entry name" value="TetR_N"/>
    <property type="match status" value="1"/>
</dbReference>
<sequence length="201" mass="22211">MGSPVIRPPRQKRTREAWNRVLDAGVALLEEGGYEAFTIAAVCERAGVAPRALYDRVDDKDALFLAVYEHGIARIRADQEVFTDAGRWDGLAPERLVRDAVGELDGIFTRHAKFLRSVVLISGADAEILRRGARYSREVGERFAEVVLRAPVTHPDPPAAVRLVFTMLFSTMVVRTAYGPEFPGGRDGLDLGDFAVRYLLG</sequence>
<evidence type="ECO:0000259" key="5">
    <source>
        <dbReference type="PROSITE" id="PS50977"/>
    </source>
</evidence>
<comment type="caution">
    <text evidence="6">The sequence shown here is derived from an EMBL/GenBank/DDBJ whole genome shotgun (WGS) entry which is preliminary data.</text>
</comment>
<keyword evidence="2 4" id="KW-0238">DNA-binding</keyword>
<dbReference type="PANTHER" id="PTHR30055">
    <property type="entry name" value="HTH-TYPE TRANSCRIPTIONAL REGULATOR RUTR"/>
    <property type="match status" value="1"/>
</dbReference>
<dbReference type="SUPFAM" id="SSF46689">
    <property type="entry name" value="Homeodomain-like"/>
    <property type="match status" value="1"/>
</dbReference>
<dbReference type="EMBL" id="RKHY01000001">
    <property type="protein sequence ID" value="ROS44077.1"/>
    <property type="molecule type" value="Genomic_DNA"/>
</dbReference>
<evidence type="ECO:0000256" key="4">
    <source>
        <dbReference type="PROSITE-ProRule" id="PRU00335"/>
    </source>
</evidence>
<dbReference type="PROSITE" id="PS01081">
    <property type="entry name" value="HTH_TETR_1"/>
    <property type="match status" value="1"/>
</dbReference>
<name>A0A3N2H585_9PSEU</name>
<dbReference type="InterPro" id="IPR009057">
    <property type="entry name" value="Homeodomain-like_sf"/>
</dbReference>
<dbReference type="Proteomes" id="UP000274843">
    <property type="component" value="Unassembled WGS sequence"/>
</dbReference>
<dbReference type="PROSITE" id="PS50977">
    <property type="entry name" value="HTH_TETR_2"/>
    <property type="match status" value="1"/>
</dbReference>
<keyword evidence="1" id="KW-0805">Transcription regulation</keyword>
<protein>
    <submittedName>
        <fullName evidence="6">TetR family transcriptional regulator</fullName>
    </submittedName>
</protein>
<evidence type="ECO:0000313" key="6">
    <source>
        <dbReference type="EMBL" id="ROS44077.1"/>
    </source>
</evidence>
<dbReference type="RefSeq" id="WP_123686097.1">
    <property type="nucleotide sequence ID" value="NZ_RKHY01000001.1"/>
</dbReference>
<evidence type="ECO:0000256" key="2">
    <source>
        <dbReference type="ARBA" id="ARBA00023125"/>
    </source>
</evidence>
<keyword evidence="3" id="KW-0804">Transcription</keyword>
<evidence type="ECO:0000313" key="7">
    <source>
        <dbReference type="Proteomes" id="UP000274843"/>
    </source>
</evidence>
<dbReference type="InterPro" id="IPR050109">
    <property type="entry name" value="HTH-type_TetR-like_transc_reg"/>
</dbReference>
<dbReference type="AlphaFoldDB" id="A0A3N2H585"/>
<evidence type="ECO:0000256" key="3">
    <source>
        <dbReference type="ARBA" id="ARBA00023163"/>
    </source>
</evidence>
<gene>
    <name evidence="6" type="ORF">EDD35_6504</name>
</gene>
<dbReference type="GO" id="GO:0003700">
    <property type="term" value="F:DNA-binding transcription factor activity"/>
    <property type="evidence" value="ECO:0007669"/>
    <property type="project" value="TreeGrafter"/>
</dbReference>
<dbReference type="Gene3D" id="1.10.357.10">
    <property type="entry name" value="Tetracycline Repressor, domain 2"/>
    <property type="match status" value="1"/>
</dbReference>
<feature type="DNA-binding region" description="H-T-H motif" evidence="4">
    <location>
        <begin position="38"/>
        <end position="57"/>
    </location>
</feature>
<organism evidence="6 7">
    <name type="scientific">Amycolatopsis thermoflava</name>
    <dbReference type="NCBI Taxonomy" id="84480"/>
    <lineage>
        <taxon>Bacteria</taxon>
        <taxon>Bacillati</taxon>
        <taxon>Actinomycetota</taxon>
        <taxon>Actinomycetes</taxon>
        <taxon>Pseudonocardiales</taxon>
        <taxon>Pseudonocardiaceae</taxon>
        <taxon>Amycolatopsis</taxon>
        <taxon>Amycolatopsis methanolica group</taxon>
    </lineage>
</organism>